<organism evidence="2 3">
    <name type="scientific">Dipteronia sinensis</name>
    <dbReference type="NCBI Taxonomy" id="43782"/>
    <lineage>
        <taxon>Eukaryota</taxon>
        <taxon>Viridiplantae</taxon>
        <taxon>Streptophyta</taxon>
        <taxon>Embryophyta</taxon>
        <taxon>Tracheophyta</taxon>
        <taxon>Spermatophyta</taxon>
        <taxon>Magnoliopsida</taxon>
        <taxon>eudicotyledons</taxon>
        <taxon>Gunneridae</taxon>
        <taxon>Pentapetalae</taxon>
        <taxon>rosids</taxon>
        <taxon>malvids</taxon>
        <taxon>Sapindales</taxon>
        <taxon>Sapindaceae</taxon>
        <taxon>Hippocastanoideae</taxon>
        <taxon>Acereae</taxon>
        <taxon>Dipteronia</taxon>
    </lineage>
</organism>
<reference evidence="2" key="1">
    <citation type="journal article" date="2023" name="Plant J.">
        <title>Genome sequences and population genomics provide insights into the demographic history, inbreeding, and mutation load of two 'living fossil' tree species of Dipteronia.</title>
        <authorList>
            <person name="Feng Y."/>
            <person name="Comes H.P."/>
            <person name="Chen J."/>
            <person name="Zhu S."/>
            <person name="Lu R."/>
            <person name="Zhang X."/>
            <person name="Li P."/>
            <person name="Qiu J."/>
            <person name="Olsen K.M."/>
            <person name="Qiu Y."/>
        </authorList>
    </citation>
    <scope>NUCLEOTIDE SEQUENCE</scope>
    <source>
        <strain evidence="2">NBL</strain>
    </source>
</reference>
<name>A0AAD9ZNA8_9ROSI</name>
<evidence type="ECO:0000313" key="2">
    <source>
        <dbReference type="EMBL" id="KAK3184888.1"/>
    </source>
</evidence>
<dbReference type="EMBL" id="JANJYJ010000010">
    <property type="protein sequence ID" value="KAK3184888.1"/>
    <property type="molecule type" value="Genomic_DNA"/>
</dbReference>
<protein>
    <recommendedName>
        <fullName evidence="1">Reverse transcriptase domain-containing protein</fullName>
    </recommendedName>
</protein>
<dbReference type="Pfam" id="PF00078">
    <property type="entry name" value="RVT_1"/>
    <property type="match status" value="1"/>
</dbReference>
<comment type="caution">
    <text evidence="2">The sequence shown here is derived from an EMBL/GenBank/DDBJ whole genome shotgun (WGS) entry which is preliminary data.</text>
</comment>
<dbReference type="InterPro" id="IPR043502">
    <property type="entry name" value="DNA/RNA_pol_sf"/>
</dbReference>
<evidence type="ECO:0000259" key="1">
    <source>
        <dbReference type="PROSITE" id="PS50878"/>
    </source>
</evidence>
<dbReference type="PANTHER" id="PTHR46890:SF48">
    <property type="entry name" value="RNA-DIRECTED DNA POLYMERASE"/>
    <property type="match status" value="1"/>
</dbReference>
<dbReference type="PANTHER" id="PTHR46890">
    <property type="entry name" value="NON-LTR RETROLELEMENT REVERSE TRANSCRIPTASE-LIKE PROTEIN-RELATED"/>
    <property type="match status" value="1"/>
</dbReference>
<feature type="domain" description="Reverse transcriptase" evidence="1">
    <location>
        <begin position="91"/>
        <end position="362"/>
    </location>
</feature>
<dbReference type="InterPro" id="IPR052343">
    <property type="entry name" value="Retrotransposon-Effector_Assoc"/>
</dbReference>
<gene>
    <name evidence="2" type="ORF">Dsin_032174</name>
</gene>
<evidence type="ECO:0000313" key="3">
    <source>
        <dbReference type="Proteomes" id="UP001281410"/>
    </source>
</evidence>
<dbReference type="SUPFAM" id="SSF56672">
    <property type="entry name" value="DNA/RNA polymerases"/>
    <property type="match status" value="1"/>
</dbReference>
<sequence length="482" mass="53829">MERIVVNYFSGLFSSTNPSGDQWQSVLAAVPTKLSKRRSDFLDSPFIATEVKKAIFDMFPTKAPGIDGMPALFYQKYWDTVGDTVTQACLRCLNNGDPLDKVNQTLIALIPKVQNANRMVDFRPISLCNMTYKIVAKTLANRFRLVLNDVVLESQSAFVPERLISDNAAIGFECLHAIRTLKRKNGSLALKLDMSKANDRVEWGFLSQMMLKLGFSNHWVNIIMSCMTSVSFSFLVNGEVYGLLKPSRGLRQGDPLSPYLFLICAEGLSSLIHRLIYCGISQDSGVGGRDLSSRISHLFFADDSLLFVRASKRNCGTISRILKEYALASRQVINYEKSALCASQSVSISEASVLARSVGVQLVKCHKRYFPTGNFLEAENCSSGSFIWRSLLWGREIIEVGSRWRIGSRSSVLIYSDRWIPRPFSFKIQSPPVLSMDVTVRQLMSPSGGWNIPLVQSSFVFEEADYILSIPIGSSQVHDSLQ</sequence>
<proteinExistence type="predicted"/>
<accession>A0AAD9ZNA8</accession>
<dbReference type="Proteomes" id="UP001281410">
    <property type="component" value="Unassembled WGS sequence"/>
</dbReference>
<dbReference type="PROSITE" id="PS50878">
    <property type="entry name" value="RT_POL"/>
    <property type="match status" value="1"/>
</dbReference>
<dbReference type="AlphaFoldDB" id="A0AAD9ZNA8"/>
<dbReference type="InterPro" id="IPR000477">
    <property type="entry name" value="RT_dom"/>
</dbReference>
<dbReference type="CDD" id="cd01650">
    <property type="entry name" value="RT_nLTR_like"/>
    <property type="match status" value="1"/>
</dbReference>
<keyword evidence="3" id="KW-1185">Reference proteome</keyword>